<reference evidence="2 3" key="1">
    <citation type="submission" date="2014-04" db="EMBL/GenBank/DDBJ databases">
        <authorList>
            <consortium name="DOE Joint Genome Institute"/>
            <person name="Kuo A."/>
            <person name="Kohler A."/>
            <person name="Nagy L.G."/>
            <person name="Floudas D."/>
            <person name="Copeland A."/>
            <person name="Barry K.W."/>
            <person name="Cichocki N."/>
            <person name="Veneault-Fourrey C."/>
            <person name="LaButti K."/>
            <person name="Lindquist E.A."/>
            <person name="Lipzen A."/>
            <person name="Lundell T."/>
            <person name="Morin E."/>
            <person name="Murat C."/>
            <person name="Sun H."/>
            <person name="Tunlid A."/>
            <person name="Henrissat B."/>
            <person name="Grigoriev I.V."/>
            <person name="Hibbett D.S."/>
            <person name="Martin F."/>
            <person name="Nordberg H.P."/>
            <person name="Cantor M.N."/>
            <person name="Hua S.X."/>
        </authorList>
    </citation>
    <scope>NUCLEOTIDE SEQUENCE [LARGE SCALE GENOMIC DNA]</scope>
    <source>
        <strain evidence="2 3">Foug A</strain>
    </source>
</reference>
<keyword evidence="1" id="KW-0472">Membrane</keyword>
<name>A0A0C3D5H6_9AGAM</name>
<reference evidence="3" key="2">
    <citation type="submission" date="2015-01" db="EMBL/GenBank/DDBJ databases">
        <title>Evolutionary Origins and Diversification of the Mycorrhizal Mutualists.</title>
        <authorList>
            <consortium name="DOE Joint Genome Institute"/>
            <consortium name="Mycorrhizal Genomics Consortium"/>
            <person name="Kohler A."/>
            <person name="Kuo A."/>
            <person name="Nagy L.G."/>
            <person name="Floudas D."/>
            <person name="Copeland A."/>
            <person name="Barry K.W."/>
            <person name="Cichocki N."/>
            <person name="Veneault-Fourrey C."/>
            <person name="LaButti K."/>
            <person name="Lindquist E.A."/>
            <person name="Lipzen A."/>
            <person name="Lundell T."/>
            <person name="Morin E."/>
            <person name="Murat C."/>
            <person name="Riley R."/>
            <person name="Ohm R."/>
            <person name="Sun H."/>
            <person name="Tunlid A."/>
            <person name="Henrissat B."/>
            <person name="Grigoriev I.V."/>
            <person name="Hibbett D.S."/>
            <person name="Martin F."/>
        </authorList>
    </citation>
    <scope>NUCLEOTIDE SEQUENCE [LARGE SCALE GENOMIC DNA]</scope>
    <source>
        <strain evidence="3">Foug A</strain>
    </source>
</reference>
<dbReference type="AlphaFoldDB" id="A0A0C3D5H6"/>
<keyword evidence="1" id="KW-1133">Transmembrane helix</keyword>
<keyword evidence="1" id="KW-0812">Transmembrane</keyword>
<evidence type="ECO:0000256" key="1">
    <source>
        <dbReference type="SAM" id="Phobius"/>
    </source>
</evidence>
<evidence type="ECO:0000313" key="2">
    <source>
        <dbReference type="EMBL" id="KIM51361.1"/>
    </source>
</evidence>
<feature type="transmembrane region" description="Helical" evidence="1">
    <location>
        <begin position="7"/>
        <end position="26"/>
    </location>
</feature>
<dbReference type="InParanoid" id="A0A0C3D5H6"/>
<organism evidence="2 3">
    <name type="scientific">Scleroderma citrinum Foug A</name>
    <dbReference type="NCBI Taxonomy" id="1036808"/>
    <lineage>
        <taxon>Eukaryota</taxon>
        <taxon>Fungi</taxon>
        <taxon>Dikarya</taxon>
        <taxon>Basidiomycota</taxon>
        <taxon>Agaricomycotina</taxon>
        <taxon>Agaricomycetes</taxon>
        <taxon>Agaricomycetidae</taxon>
        <taxon>Boletales</taxon>
        <taxon>Sclerodermatineae</taxon>
        <taxon>Sclerodermataceae</taxon>
        <taxon>Scleroderma</taxon>
    </lineage>
</organism>
<dbReference type="HOGENOM" id="CLU_2832675_0_0_1"/>
<accession>A0A0C3D5H6</accession>
<protein>
    <submittedName>
        <fullName evidence="2">Uncharacterized protein</fullName>
    </submittedName>
</protein>
<keyword evidence="3" id="KW-1185">Reference proteome</keyword>
<gene>
    <name evidence="2" type="ORF">SCLCIDRAFT_1224585</name>
</gene>
<proteinExistence type="predicted"/>
<evidence type="ECO:0000313" key="3">
    <source>
        <dbReference type="Proteomes" id="UP000053989"/>
    </source>
</evidence>
<sequence length="66" mass="7504">MESCGELLGWIYILGVVQSFTLFTVVPTEWQGTEKIEGLFKSVLLLPSNCSLYPRDFLTLAYPYQP</sequence>
<dbReference type="Proteomes" id="UP000053989">
    <property type="component" value="Unassembled WGS sequence"/>
</dbReference>
<dbReference type="EMBL" id="KN822263">
    <property type="protein sequence ID" value="KIM51361.1"/>
    <property type="molecule type" value="Genomic_DNA"/>
</dbReference>